<dbReference type="HOGENOM" id="CLU_3237239_0_0_6"/>
<proteinExistence type="predicted"/>
<dbReference type="Proteomes" id="UP000011864">
    <property type="component" value="Chromosome"/>
</dbReference>
<dbReference type="PATRIC" id="fig|1129794.4.peg.4893"/>
<evidence type="ECO:0000313" key="2">
    <source>
        <dbReference type="Proteomes" id="UP000011864"/>
    </source>
</evidence>
<dbReference type="STRING" id="1129794.C427_4909"/>
<sequence>MKFSFSYLVNTIIVTERLNYQINSSVINNTLVMSVLLMSVIDT</sequence>
<name>K7AYT9_9ALTE</name>
<organism evidence="1 2">
    <name type="scientific">Paraglaciecola psychrophila 170</name>
    <dbReference type="NCBI Taxonomy" id="1129794"/>
    <lineage>
        <taxon>Bacteria</taxon>
        <taxon>Pseudomonadati</taxon>
        <taxon>Pseudomonadota</taxon>
        <taxon>Gammaproteobacteria</taxon>
        <taxon>Alteromonadales</taxon>
        <taxon>Alteromonadaceae</taxon>
        <taxon>Paraglaciecola</taxon>
    </lineage>
</organism>
<dbReference type="EMBL" id="CP003837">
    <property type="protein sequence ID" value="AGH47008.1"/>
    <property type="molecule type" value="Genomic_DNA"/>
</dbReference>
<dbReference type="KEGG" id="gps:C427_4909"/>
<evidence type="ECO:0000313" key="1">
    <source>
        <dbReference type="EMBL" id="AGH47008.1"/>
    </source>
</evidence>
<keyword evidence="2" id="KW-1185">Reference proteome</keyword>
<reference evidence="1 2" key="1">
    <citation type="journal article" date="2013" name="Genome Announc.">
        <title>Complete Genome Sequence of Glaciecola psychrophila Strain 170T.</title>
        <authorList>
            <person name="Yin J."/>
            <person name="Chen J."/>
            <person name="Liu G."/>
            <person name="Yu Y."/>
            <person name="Song L."/>
            <person name="Wang X."/>
            <person name="Qu X."/>
        </authorList>
    </citation>
    <scope>NUCLEOTIDE SEQUENCE [LARGE SCALE GENOMIC DNA]</scope>
    <source>
        <strain evidence="1 2">170</strain>
    </source>
</reference>
<protein>
    <submittedName>
        <fullName evidence="1">Uncharacterized protein</fullName>
    </submittedName>
</protein>
<gene>
    <name evidence="1" type="ORF">C427_4909</name>
</gene>
<accession>K7AYT9</accession>
<dbReference type="AlphaFoldDB" id="K7AYT9"/>